<name>A0A914XVL2_9BILA</name>
<keyword evidence="1" id="KW-1185">Reference proteome</keyword>
<protein>
    <submittedName>
        <fullName evidence="2">Uncharacterized protein</fullName>
    </submittedName>
</protein>
<dbReference type="WBParaSite" id="PSAMB.scaffold990size37562.g10178.t1">
    <property type="protein sequence ID" value="PSAMB.scaffold990size37562.g10178.t1"/>
    <property type="gene ID" value="PSAMB.scaffold990size37562.g10178"/>
</dbReference>
<reference evidence="2" key="1">
    <citation type="submission" date="2022-11" db="UniProtKB">
        <authorList>
            <consortium name="WormBaseParasite"/>
        </authorList>
    </citation>
    <scope>IDENTIFICATION</scope>
</reference>
<dbReference type="AlphaFoldDB" id="A0A914XVL2"/>
<accession>A0A914XVL2</accession>
<sequence length="132" mass="14443">MRARTRDAHTTAEGCSLRRLRPASSSPAAAAEQTCTGGAKTSSIRRLRTLSCSTFPVAARKLHSCSTAEAGRDNLQQPTPKFANYWADAKALAVAVDRLSERVRSDAAFIDFLGRTKTLVDDEHRTKRPLEL</sequence>
<organism evidence="1 2">
    <name type="scientific">Plectus sambesii</name>
    <dbReference type="NCBI Taxonomy" id="2011161"/>
    <lineage>
        <taxon>Eukaryota</taxon>
        <taxon>Metazoa</taxon>
        <taxon>Ecdysozoa</taxon>
        <taxon>Nematoda</taxon>
        <taxon>Chromadorea</taxon>
        <taxon>Plectida</taxon>
        <taxon>Plectina</taxon>
        <taxon>Plectoidea</taxon>
        <taxon>Plectidae</taxon>
        <taxon>Plectus</taxon>
    </lineage>
</organism>
<evidence type="ECO:0000313" key="2">
    <source>
        <dbReference type="WBParaSite" id="PSAMB.scaffold990size37562.g10178.t1"/>
    </source>
</evidence>
<evidence type="ECO:0000313" key="1">
    <source>
        <dbReference type="Proteomes" id="UP000887566"/>
    </source>
</evidence>
<proteinExistence type="predicted"/>
<dbReference type="Proteomes" id="UP000887566">
    <property type="component" value="Unplaced"/>
</dbReference>